<feature type="non-terminal residue" evidence="1">
    <location>
        <position position="123"/>
    </location>
</feature>
<comment type="caution">
    <text evidence="1">The sequence shown here is derived from an EMBL/GenBank/DDBJ whole genome shotgun (WGS) entry which is preliminary data.</text>
</comment>
<dbReference type="EMBL" id="WOBO01000034">
    <property type="protein sequence ID" value="MUK47530.1"/>
    <property type="molecule type" value="Genomic_DNA"/>
</dbReference>
<dbReference type="AlphaFoldDB" id="A0A6N3Z8J7"/>
<accession>A0A6N3Z8J7</accession>
<evidence type="ECO:0000313" key="2">
    <source>
        <dbReference type="Proteomes" id="UP000435323"/>
    </source>
</evidence>
<proteinExistence type="predicted"/>
<organism evidence="1 2">
    <name type="scientific">Aliivibrio fischeri</name>
    <name type="common">Vibrio fischeri</name>
    <dbReference type="NCBI Taxonomy" id="668"/>
    <lineage>
        <taxon>Bacteria</taxon>
        <taxon>Pseudomonadati</taxon>
        <taxon>Pseudomonadota</taxon>
        <taxon>Gammaproteobacteria</taxon>
        <taxon>Vibrionales</taxon>
        <taxon>Vibrionaceae</taxon>
        <taxon>Aliivibrio</taxon>
    </lineage>
</organism>
<gene>
    <name evidence="1" type="ORF">GNP77_19480</name>
</gene>
<sequence>MGRIWFSPGDFADHLHEIVGYKAGLASSIEQMCDLLSGTSYADDILRSESNGLAIRSEDYEDLYYQLLYKVGVTNTSRPGLFTQSQFFIRVMKEKGLDYITDLQNIYSKHYKLGVDPGQEREW</sequence>
<evidence type="ECO:0000313" key="1">
    <source>
        <dbReference type="EMBL" id="MUK47530.1"/>
    </source>
</evidence>
<reference evidence="1 2" key="1">
    <citation type="submission" date="2019-11" db="EMBL/GenBank/DDBJ databases">
        <title>Using colonization assays and comparative genomics to discover symbiosis behaviors and factors in Vibrio fischeri.</title>
        <authorList>
            <person name="Bongrand C."/>
            <person name="Moriano-Gutierrez S."/>
            <person name="Arevalo P."/>
            <person name="Mcfall-Ngai M."/>
            <person name="Visick K."/>
            <person name="Polz M.F."/>
            <person name="Ruby E.G."/>
        </authorList>
    </citation>
    <scope>NUCLEOTIDE SEQUENCE [LARGE SCALE GENOMIC DNA]</scope>
    <source>
        <strain evidence="2">emors.3.2</strain>
    </source>
</reference>
<name>A0A6N3Z8J7_ALIFS</name>
<protein>
    <submittedName>
        <fullName evidence="1">Restriction endonuclease</fullName>
    </submittedName>
</protein>
<dbReference type="Proteomes" id="UP000435323">
    <property type="component" value="Unassembled WGS sequence"/>
</dbReference>
<keyword evidence="1" id="KW-0255">Endonuclease</keyword>
<keyword evidence="1" id="KW-0378">Hydrolase</keyword>
<dbReference type="GO" id="GO:0004519">
    <property type="term" value="F:endonuclease activity"/>
    <property type="evidence" value="ECO:0007669"/>
    <property type="project" value="UniProtKB-KW"/>
</dbReference>
<keyword evidence="1" id="KW-0540">Nuclease</keyword>